<accession>A0ACD4NUX9</accession>
<sequence>MANTITIAPQPLVPFQSQQLDEAVAAVPASGSAPAAERTALPRPQWQIPNAGSGTNYEMLGLPMPRSNGDLAALLAQVSLSLERTTDEARKSEAIARLAGLAAQLTQFDLAPLGATVDRTTATRQRAEATEASLRAATDPLIAQRGGATSDAARAEIDLQIMAARIASLDARAADLRADLAAAPTVADKASIQAKLDDVIAARTTLAETRTGFADTFSAIERNQALLDAERAKPEKERNGTLIASLSSWLSTARENLPSVYSQLAAQGVPAVAADLTTLAGNTSSSRTLEQAARTALNTASTIAVAVARAAAAAYAATSTSENNQAAERDIGIDRTFVDIADTSKQIAARLSAVDEARASNIEENEKAGEQRLAALAAALVSALANIASVLASTGSLASGDAASAPPSRARTRIDA</sequence>
<proteinExistence type="predicted"/>
<keyword evidence="2" id="KW-1185">Reference proteome</keyword>
<evidence type="ECO:0000313" key="2">
    <source>
        <dbReference type="Proteomes" id="UP001163223"/>
    </source>
</evidence>
<evidence type="ECO:0000313" key="1">
    <source>
        <dbReference type="EMBL" id="WAJ30500.1"/>
    </source>
</evidence>
<name>A0ACD4NUX9_9HYPH</name>
<dbReference type="Proteomes" id="UP001163223">
    <property type="component" value="Chromosome"/>
</dbReference>
<gene>
    <name evidence="1" type="ORF">OXU80_09975</name>
</gene>
<dbReference type="EMBL" id="CP113520">
    <property type="protein sequence ID" value="WAJ30500.1"/>
    <property type="molecule type" value="Genomic_DNA"/>
</dbReference>
<protein>
    <submittedName>
        <fullName evidence="1">Uncharacterized protein</fullName>
    </submittedName>
</protein>
<reference evidence="1" key="1">
    <citation type="submission" date="2022-11" db="EMBL/GenBank/DDBJ databases">
        <title>beta-Carotene-producing bacterium, Jeongeuplla avenae sp. nov., alleviates the salt stress of Arabidopsis seedlings.</title>
        <authorList>
            <person name="Jiang L."/>
            <person name="Lee J."/>
        </authorList>
    </citation>
    <scope>NUCLEOTIDE SEQUENCE</scope>
    <source>
        <strain evidence="1">DY_R2A_6</strain>
    </source>
</reference>
<organism evidence="1 2">
    <name type="scientific">Antarcticirhabdus aurantiaca</name>
    <dbReference type="NCBI Taxonomy" id="2606717"/>
    <lineage>
        <taxon>Bacteria</taxon>
        <taxon>Pseudomonadati</taxon>
        <taxon>Pseudomonadota</taxon>
        <taxon>Alphaproteobacteria</taxon>
        <taxon>Hyphomicrobiales</taxon>
        <taxon>Aurantimonadaceae</taxon>
        <taxon>Antarcticirhabdus</taxon>
    </lineage>
</organism>